<evidence type="ECO:0000313" key="1">
    <source>
        <dbReference type="EMBL" id="MCZ8533074.1"/>
    </source>
</evidence>
<accession>A0A9X3L8B3</accession>
<organism evidence="1 2">
    <name type="scientific">Psychrobacillus psychrodurans</name>
    <dbReference type="NCBI Taxonomy" id="126157"/>
    <lineage>
        <taxon>Bacteria</taxon>
        <taxon>Bacillati</taxon>
        <taxon>Bacillota</taxon>
        <taxon>Bacilli</taxon>
        <taxon>Bacillales</taxon>
        <taxon>Bacillaceae</taxon>
        <taxon>Psychrobacillus</taxon>
    </lineage>
</organism>
<protein>
    <submittedName>
        <fullName evidence="1">Integrase</fullName>
    </submittedName>
</protein>
<dbReference type="RefSeq" id="WP_269921527.1">
    <property type="nucleotide sequence ID" value="NZ_JAMKBI010000004.1"/>
</dbReference>
<dbReference type="EMBL" id="JAMKBI010000004">
    <property type="protein sequence ID" value="MCZ8533074.1"/>
    <property type="molecule type" value="Genomic_DNA"/>
</dbReference>
<sequence length="185" mass="21847">MLSRYTKDYVEEIIKSVMNTVKIDLEIRPDHSGINMSYNFIGHYIGIDFERLLSAWEENEAPISLESYIKVLTIHELGHAIDRLALLESLERTIEIFRAKNSYVLSEIYNNRDLLSMLVEEHEMNIKFEETAWINAEHLNLEFNFIDHSSFKLVKRHSLESYRTLYLEDLKLYEILLESQGEKTA</sequence>
<comment type="caution">
    <text evidence="1">The sequence shown here is derived from an EMBL/GenBank/DDBJ whole genome shotgun (WGS) entry which is preliminary data.</text>
</comment>
<name>A0A9X3L8B3_9BACI</name>
<keyword evidence="2" id="KW-1185">Reference proteome</keyword>
<evidence type="ECO:0000313" key="2">
    <source>
        <dbReference type="Proteomes" id="UP001152172"/>
    </source>
</evidence>
<dbReference type="AlphaFoldDB" id="A0A9X3L8B3"/>
<dbReference type="Proteomes" id="UP001152172">
    <property type="component" value="Unassembled WGS sequence"/>
</dbReference>
<gene>
    <name evidence="1" type="ORF">M9R61_06860</name>
</gene>
<proteinExistence type="predicted"/>
<reference evidence="1" key="1">
    <citation type="submission" date="2022-05" db="EMBL/GenBank/DDBJ databases">
        <authorList>
            <person name="Colautti A."/>
            <person name="Iacumin L."/>
        </authorList>
    </citation>
    <scope>NUCLEOTIDE SEQUENCE</scope>
    <source>
        <strain evidence="1">DSM 30747</strain>
    </source>
</reference>